<evidence type="ECO:0000256" key="8">
    <source>
        <dbReference type="SAM" id="MobiDB-lite"/>
    </source>
</evidence>
<reference evidence="10 11" key="1">
    <citation type="submission" date="2014-11" db="EMBL/GenBank/DDBJ databases">
        <authorList>
            <person name="Wibberg Daniel"/>
        </authorList>
    </citation>
    <scope>NUCLEOTIDE SEQUENCE [LARGE SCALE GENOMIC DNA]</scope>
    <source>
        <strain evidence="10">Rhizoctonia solani AG1-IB 7/3/14</strain>
    </source>
</reference>
<evidence type="ECO:0000256" key="3">
    <source>
        <dbReference type="ARBA" id="ARBA00022617"/>
    </source>
</evidence>
<dbReference type="SUPFAM" id="SSF54909">
    <property type="entry name" value="Dimeric alpha+beta barrel"/>
    <property type="match status" value="1"/>
</dbReference>
<evidence type="ECO:0000313" key="10">
    <source>
        <dbReference type="EMBL" id="CEL60053.1"/>
    </source>
</evidence>
<dbReference type="Pfam" id="PF21105">
    <property type="entry name" value="DyP_N"/>
    <property type="match status" value="1"/>
</dbReference>
<accession>A0A0B7FUZ6</accession>
<dbReference type="Proteomes" id="UP000059188">
    <property type="component" value="Unassembled WGS sequence"/>
</dbReference>
<protein>
    <submittedName>
        <fullName evidence="10">Peroxidase 2</fullName>
    </submittedName>
</protein>
<dbReference type="GO" id="GO:0020037">
    <property type="term" value="F:heme binding"/>
    <property type="evidence" value="ECO:0007669"/>
    <property type="project" value="InterPro"/>
</dbReference>
<dbReference type="STRING" id="1108050.A0A0B7FUZ6"/>
<dbReference type="InterPro" id="IPR006314">
    <property type="entry name" value="Dyp_peroxidase"/>
</dbReference>
<evidence type="ECO:0000256" key="2">
    <source>
        <dbReference type="ARBA" id="ARBA00022559"/>
    </source>
</evidence>
<gene>
    <name evidence="10" type="ORF">RSOLAG1IB_09311</name>
</gene>
<feature type="region of interest" description="Disordered" evidence="8">
    <location>
        <begin position="323"/>
        <end position="342"/>
    </location>
</feature>
<keyword evidence="4" id="KW-0479">Metal-binding</keyword>
<keyword evidence="6" id="KW-0408">Iron</keyword>
<dbReference type="GO" id="GO:0005829">
    <property type="term" value="C:cytosol"/>
    <property type="evidence" value="ECO:0007669"/>
    <property type="project" value="TreeGrafter"/>
</dbReference>
<keyword evidence="2 10" id="KW-0575">Peroxidase</keyword>
<comment type="similarity">
    <text evidence="7">Belongs to the DyP-type peroxidase family.</text>
</comment>
<evidence type="ECO:0000256" key="7">
    <source>
        <dbReference type="ARBA" id="ARBA00025737"/>
    </source>
</evidence>
<evidence type="ECO:0000313" key="11">
    <source>
        <dbReference type="Proteomes" id="UP000059188"/>
    </source>
</evidence>
<evidence type="ECO:0000256" key="5">
    <source>
        <dbReference type="ARBA" id="ARBA00023002"/>
    </source>
</evidence>
<dbReference type="EMBL" id="LN679141">
    <property type="protein sequence ID" value="CEL60053.1"/>
    <property type="molecule type" value="Genomic_DNA"/>
</dbReference>
<evidence type="ECO:0000259" key="9">
    <source>
        <dbReference type="Pfam" id="PF21105"/>
    </source>
</evidence>
<evidence type="ECO:0000256" key="6">
    <source>
        <dbReference type="ARBA" id="ARBA00023004"/>
    </source>
</evidence>
<dbReference type="NCBIfam" id="TIGR01413">
    <property type="entry name" value="Dyp_perox_fam"/>
    <property type="match status" value="1"/>
</dbReference>
<dbReference type="PROSITE" id="PS51404">
    <property type="entry name" value="DYP_PEROXIDASE"/>
    <property type="match status" value="1"/>
</dbReference>
<dbReference type="OrthoDB" id="3207336at2759"/>
<dbReference type="GO" id="GO:0004601">
    <property type="term" value="F:peroxidase activity"/>
    <property type="evidence" value="ECO:0007669"/>
    <property type="project" value="UniProtKB-KW"/>
</dbReference>
<dbReference type="InterPro" id="IPR049509">
    <property type="entry name" value="DyP_N"/>
</dbReference>
<name>A0A0B7FUZ6_THACB</name>
<dbReference type="AlphaFoldDB" id="A0A0B7FUZ6"/>
<keyword evidence="5" id="KW-0560">Oxidoreductase</keyword>
<dbReference type="PANTHER" id="PTHR30521">
    <property type="entry name" value="DEFERROCHELATASE/PEROXIDASE"/>
    <property type="match status" value="1"/>
</dbReference>
<evidence type="ECO:0000256" key="4">
    <source>
        <dbReference type="ARBA" id="ARBA00022723"/>
    </source>
</evidence>
<comment type="cofactor">
    <cofactor evidence="1">
        <name>heme b</name>
        <dbReference type="ChEBI" id="CHEBI:60344"/>
    </cofactor>
</comment>
<dbReference type="InterPro" id="IPR011008">
    <property type="entry name" value="Dimeric_a/b-barrel"/>
</dbReference>
<evidence type="ECO:0000256" key="1">
    <source>
        <dbReference type="ARBA" id="ARBA00001970"/>
    </source>
</evidence>
<dbReference type="PANTHER" id="PTHR30521:SF4">
    <property type="entry name" value="DEFERROCHELATASE"/>
    <property type="match status" value="1"/>
</dbReference>
<keyword evidence="3" id="KW-0349">Heme</keyword>
<organism evidence="10 11">
    <name type="scientific">Thanatephorus cucumeris (strain AG1-IB / isolate 7/3/14)</name>
    <name type="common">Lettuce bottom rot fungus</name>
    <name type="synonym">Rhizoctonia solani</name>
    <dbReference type="NCBI Taxonomy" id="1108050"/>
    <lineage>
        <taxon>Eukaryota</taxon>
        <taxon>Fungi</taxon>
        <taxon>Dikarya</taxon>
        <taxon>Basidiomycota</taxon>
        <taxon>Agaricomycotina</taxon>
        <taxon>Agaricomycetes</taxon>
        <taxon>Cantharellales</taxon>
        <taxon>Ceratobasidiaceae</taxon>
        <taxon>Rhizoctonia</taxon>
        <taxon>Rhizoctonia solani AG-1</taxon>
    </lineage>
</organism>
<proteinExistence type="inferred from homology"/>
<sequence>MTLKQLVFTRTTDCPNRNFRSEVDFDDVQGDVIVQFPKRAEDFTFFKIRDAALFKQHVMPSLIPKISSAAAVMEARENIAAFKSTGGSDLLPLEFVNIAFTYNGLKALGLNADELYASFDSNLDVLKKGQLACATELGDPVENEVPKEWIDEFKNQHDQMHGVLLVAADSDTTLQKCRADIESKLGNFVQVIYKLQGQTRPGINKDHEHFGWKDGVSNPWLKGVFCECRKFPGQMEVERGNILVGHPGDNDRVDEADAVFPRPDWAKNGSYMAFRQYDQLVPEFHKWTADNAIKLNIPGMSPEQLKEKGAALRAAQLVGRWPSGTPLELSPHEDNPSISNNPSKINDFVFELQDQTKCPFSAHIRKVNPRVDHASSGNDKEPFTFNSNNIVRAGIAYGPELEPEEKSGSKTLRSRGLAFVAYQSDIIQGFQFQQSSWANNPDFPPTTHETANSDVWGLDPLIGQNDKKRSLEKVPDARVTIDNQGSQLKFTRFVISRGGAYFFVPPMKTLKNLCTS</sequence>
<keyword evidence="11" id="KW-1185">Reference proteome</keyword>
<feature type="domain" description="DyP dimeric alpha+beta barrel" evidence="9">
    <location>
        <begin position="27"/>
        <end position="201"/>
    </location>
</feature>
<dbReference type="GO" id="GO:0046872">
    <property type="term" value="F:metal ion binding"/>
    <property type="evidence" value="ECO:0007669"/>
    <property type="project" value="UniProtKB-KW"/>
</dbReference>